<reference evidence="1 2" key="1">
    <citation type="journal article" date="2021" name="Elife">
        <title>Chloroplast acquisition without the gene transfer in kleptoplastic sea slugs, Plakobranchus ocellatus.</title>
        <authorList>
            <person name="Maeda T."/>
            <person name="Takahashi S."/>
            <person name="Yoshida T."/>
            <person name="Shimamura S."/>
            <person name="Takaki Y."/>
            <person name="Nagai Y."/>
            <person name="Toyoda A."/>
            <person name="Suzuki Y."/>
            <person name="Arimoto A."/>
            <person name="Ishii H."/>
            <person name="Satoh N."/>
            <person name="Nishiyama T."/>
            <person name="Hasebe M."/>
            <person name="Maruyama T."/>
            <person name="Minagawa J."/>
            <person name="Obokata J."/>
            <person name="Shigenobu S."/>
        </authorList>
    </citation>
    <scope>NUCLEOTIDE SEQUENCE [LARGE SCALE GENOMIC DNA]</scope>
</reference>
<evidence type="ECO:0000313" key="2">
    <source>
        <dbReference type="Proteomes" id="UP000735302"/>
    </source>
</evidence>
<proteinExistence type="predicted"/>
<dbReference type="Proteomes" id="UP000735302">
    <property type="component" value="Unassembled WGS sequence"/>
</dbReference>
<comment type="caution">
    <text evidence="1">The sequence shown here is derived from an EMBL/GenBank/DDBJ whole genome shotgun (WGS) entry which is preliminary data.</text>
</comment>
<dbReference type="AlphaFoldDB" id="A0AAV3YL29"/>
<dbReference type="EMBL" id="BLXT01001819">
    <property type="protein sequence ID" value="GFN87995.1"/>
    <property type="molecule type" value="Genomic_DNA"/>
</dbReference>
<sequence length="80" mass="9074">MSHHSALVNVWVDGIALCLTFRDLSRSVFGSERAVTVGFEPVNARTLHTEGRWCHLDKDKDLFGHEFGPTTDASAYRRWV</sequence>
<evidence type="ECO:0000313" key="1">
    <source>
        <dbReference type="EMBL" id="GFN87995.1"/>
    </source>
</evidence>
<accession>A0AAV3YL29</accession>
<protein>
    <submittedName>
        <fullName evidence="1">Uncharacterized protein</fullName>
    </submittedName>
</protein>
<gene>
    <name evidence="1" type="ORF">PoB_001450100</name>
</gene>
<keyword evidence="2" id="KW-1185">Reference proteome</keyword>
<organism evidence="1 2">
    <name type="scientific">Plakobranchus ocellatus</name>
    <dbReference type="NCBI Taxonomy" id="259542"/>
    <lineage>
        <taxon>Eukaryota</taxon>
        <taxon>Metazoa</taxon>
        <taxon>Spiralia</taxon>
        <taxon>Lophotrochozoa</taxon>
        <taxon>Mollusca</taxon>
        <taxon>Gastropoda</taxon>
        <taxon>Heterobranchia</taxon>
        <taxon>Euthyneura</taxon>
        <taxon>Panpulmonata</taxon>
        <taxon>Sacoglossa</taxon>
        <taxon>Placobranchoidea</taxon>
        <taxon>Plakobranchidae</taxon>
        <taxon>Plakobranchus</taxon>
    </lineage>
</organism>
<name>A0AAV3YL29_9GAST</name>